<evidence type="ECO:0000256" key="1">
    <source>
        <dbReference type="SAM" id="MobiDB-lite"/>
    </source>
</evidence>
<keyword evidence="3" id="KW-1185">Reference proteome</keyword>
<feature type="compositionally biased region" description="Polar residues" evidence="1">
    <location>
        <begin position="133"/>
        <end position="144"/>
    </location>
</feature>
<feature type="compositionally biased region" description="Polar residues" evidence="1">
    <location>
        <begin position="221"/>
        <end position="247"/>
    </location>
</feature>
<dbReference type="eggNOG" id="ENOG502R6QJ">
    <property type="taxonomic scope" value="Eukaryota"/>
</dbReference>
<protein>
    <submittedName>
        <fullName evidence="2">Dual specificity protein kinase pyk2</fullName>
    </submittedName>
</protein>
<reference evidence="2" key="2">
    <citation type="submission" date="2015-06" db="UniProtKB">
        <authorList>
            <consortium name="EnsemblPlants"/>
        </authorList>
    </citation>
    <scope>IDENTIFICATION</scope>
    <source>
        <strain evidence="2">DM1-3 516 R44</strain>
    </source>
</reference>
<dbReference type="AlphaFoldDB" id="M1DY84"/>
<feature type="compositionally biased region" description="Polar residues" evidence="1">
    <location>
        <begin position="181"/>
        <end position="195"/>
    </location>
</feature>
<dbReference type="PaxDb" id="4113-PGSC0003DMT400096347"/>
<dbReference type="STRING" id="4113.M1DY84"/>
<sequence>MNLLDLRQILEVQNTVLDSTQHSAPNHINFNYVNEGKNSGKDSDQVAVAQLNKLMNAHTSIPIQECGMITTTTSHQSSSMNRSINPSKAAGKNVTISKAISMDHTANEAQGGEQPSGGNKNVENNIEVSSKCTNHSNLANTPNAGKSVPNAYNQHDHNKSGNLLNSENQNEHEKGIHNVQADGNRQTVVNTNKGNITMDPIIPPPIKVSSNFDTYRPNHPKPNQFSPKKNQNRPPFNNSGNKNINPQTPEPSPPTVVQSLATRLRANQAKSTTHVIITPPVIASRQGRPSVTFYEEDFMIKMAERCKYTFVGKFINSMPKMEVIR</sequence>
<organism evidence="2 3">
    <name type="scientific">Solanum tuberosum</name>
    <name type="common">Potato</name>
    <dbReference type="NCBI Taxonomy" id="4113"/>
    <lineage>
        <taxon>Eukaryota</taxon>
        <taxon>Viridiplantae</taxon>
        <taxon>Streptophyta</taxon>
        <taxon>Embryophyta</taxon>
        <taxon>Tracheophyta</taxon>
        <taxon>Spermatophyta</taxon>
        <taxon>Magnoliopsida</taxon>
        <taxon>eudicotyledons</taxon>
        <taxon>Gunneridae</taxon>
        <taxon>Pentapetalae</taxon>
        <taxon>asterids</taxon>
        <taxon>lamiids</taxon>
        <taxon>Solanales</taxon>
        <taxon>Solanaceae</taxon>
        <taxon>Solanoideae</taxon>
        <taxon>Solaneae</taxon>
        <taxon>Solanum</taxon>
    </lineage>
</organism>
<reference evidence="3" key="1">
    <citation type="journal article" date="2011" name="Nature">
        <title>Genome sequence and analysis of the tuber crop potato.</title>
        <authorList>
            <consortium name="The Potato Genome Sequencing Consortium"/>
        </authorList>
    </citation>
    <scope>NUCLEOTIDE SEQUENCE [LARGE SCALE GENOMIC DNA]</scope>
    <source>
        <strain evidence="3">cv. DM1-3 516 R44</strain>
    </source>
</reference>
<dbReference type="Gramene" id="PGSC0003DMT400096347">
    <property type="protein sequence ID" value="PGSC0003DMT400096347"/>
    <property type="gene ID" value="PGSC0003DMG400045918"/>
</dbReference>
<evidence type="ECO:0000313" key="2">
    <source>
        <dbReference type="EnsemblPlants" id="PGSC0003DMT400096347"/>
    </source>
</evidence>
<proteinExistence type="predicted"/>
<evidence type="ECO:0000313" key="3">
    <source>
        <dbReference type="Proteomes" id="UP000011115"/>
    </source>
</evidence>
<dbReference type="Proteomes" id="UP000011115">
    <property type="component" value="Unassembled WGS sequence"/>
</dbReference>
<dbReference type="EnsemblPlants" id="PGSC0003DMT400096347">
    <property type="protein sequence ID" value="PGSC0003DMT400096347"/>
    <property type="gene ID" value="PGSC0003DMG400045918"/>
</dbReference>
<dbReference type="HOGENOM" id="CLU_856347_0_0_1"/>
<accession>M1DY84</accession>
<name>M1DY84_SOLTU</name>
<dbReference type="InParanoid" id="M1DY84"/>
<feature type="region of interest" description="Disordered" evidence="1">
    <location>
        <begin position="133"/>
        <end position="255"/>
    </location>
</feature>